<dbReference type="RefSeq" id="WP_122911778.1">
    <property type="nucleotide sequence ID" value="NZ_RHHT01000002.1"/>
</dbReference>
<reference evidence="3 4" key="1">
    <citation type="submission" date="2018-10" db="EMBL/GenBank/DDBJ databases">
        <title>Phylogenomics of Brevibacillus.</title>
        <authorList>
            <person name="Dunlap C."/>
        </authorList>
    </citation>
    <scope>NUCLEOTIDE SEQUENCE [LARGE SCALE GENOMIC DNA]</scope>
    <source>
        <strain evidence="3 4">JCM 15085</strain>
    </source>
</reference>
<accession>A0A3M8DE36</accession>
<evidence type="ECO:0000259" key="2">
    <source>
        <dbReference type="SMART" id="SM00854"/>
    </source>
</evidence>
<dbReference type="InterPro" id="IPR019079">
    <property type="entry name" value="Capsule_synth_CapA"/>
</dbReference>
<organism evidence="3 4">
    <name type="scientific">Brevibacillus panacihumi</name>
    <dbReference type="NCBI Taxonomy" id="497735"/>
    <lineage>
        <taxon>Bacteria</taxon>
        <taxon>Bacillati</taxon>
        <taxon>Bacillota</taxon>
        <taxon>Bacilli</taxon>
        <taxon>Bacillales</taxon>
        <taxon>Paenibacillaceae</taxon>
        <taxon>Brevibacillus</taxon>
    </lineage>
</organism>
<protein>
    <submittedName>
        <fullName evidence="3">CapA family protein</fullName>
    </submittedName>
</protein>
<comment type="similarity">
    <text evidence="1">Belongs to the CapA family.</text>
</comment>
<dbReference type="EMBL" id="RHHT01000002">
    <property type="protein sequence ID" value="RNB86284.1"/>
    <property type="molecule type" value="Genomic_DNA"/>
</dbReference>
<dbReference type="AlphaFoldDB" id="A0A3M8DE36"/>
<proteinExistence type="inferred from homology"/>
<evidence type="ECO:0000256" key="1">
    <source>
        <dbReference type="ARBA" id="ARBA00005662"/>
    </source>
</evidence>
<dbReference type="SMART" id="SM00854">
    <property type="entry name" value="PGA_cap"/>
    <property type="match status" value="1"/>
</dbReference>
<evidence type="ECO:0000313" key="3">
    <source>
        <dbReference type="EMBL" id="RNB86284.1"/>
    </source>
</evidence>
<dbReference type="CDD" id="cd07381">
    <property type="entry name" value="MPP_CapA"/>
    <property type="match status" value="1"/>
</dbReference>
<dbReference type="Pfam" id="PF09587">
    <property type="entry name" value="PGA_cap"/>
    <property type="match status" value="1"/>
</dbReference>
<dbReference type="PANTHER" id="PTHR33393">
    <property type="entry name" value="POLYGLUTAMINE SYNTHESIS ACCESSORY PROTEIN RV0574C-RELATED"/>
    <property type="match status" value="1"/>
</dbReference>
<sequence length="343" mass="38718">MKKKVTIAAVGDILMWKSQIAAAQIPGTRQFSFAEQFAPVAGLLKRADFTIGNLETTFSGTKQPYQIGSFRAGYPRFNCPDELARDLKQAGFQLLTTANNHCLDGGPKGLARTLDVLDQYQLDHTGTYRNKLEAQLPYIKLVKGIRIGVLAYTYGTNKQKIPADAPWMVNLLHRNRMEADILKLRPLVDVLIVSLHFGIEFRYTPTLRQRILVQALLDRGADIVLGAHPHVLQPVVTPMIRQKNNQLRKTAVAYSLGNFSSEPMLNIQQSQCGAILFLTIEKEDGRQAELTQISVVPTYTQRFSRKGRIAYRIVPLRALLQKPSPYYQRAWGRVKQIIGKRYL</sequence>
<gene>
    <name evidence="3" type="ORF">EDM58_01670</name>
</gene>
<feature type="domain" description="Capsule synthesis protein CapA" evidence="2">
    <location>
        <begin position="6"/>
        <end position="263"/>
    </location>
</feature>
<dbReference type="Gene3D" id="3.60.21.10">
    <property type="match status" value="1"/>
</dbReference>
<dbReference type="SUPFAM" id="SSF56300">
    <property type="entry name" value="Metallo-dependent phosphatases"/>
    <property type="match status" value="1"/>
</dbReference>
<comment type="caution">
    <text evidence="3">The sequence shown here is derived from an EMBL/GenBank/DDBJ whole genome shotgun (WGS) entry which is preliminary data.</text>
</comment>
<dbReference type="PANTHER" id="PTHR33393:SF12">
    <property type="entry name" value="CAPSULE BIOSYNTHESIS PROTEIN CAPA"/>
    <property type="match status" value="1"/>
</dbReference>
<dbReference type="InterPro" id="IPR029052">
    <property type="entry name" value="Metallo-depent_PP-like"/>
</dbReference>
<evidence type="ECO:0000313" key="4">
    <source>
        <dbReference type="Proteomes" id="UP000281915"/>
    </source>
</evidence>
<name>A0A3M8DE36_9BACL</name>
<dbReference type="InterPro" id="IPR052169">
    <property type="entry name" value="CW_Biosynth-Accessory"/>
</dbReference>
<dbReference type="Proteomes" id="UP000281915">
    <property type="component" value="Unassembled WGS sequence"/>
</dbReference>